<evidence type="ECO:0000313" key="3">
    <source>
        <dbReference type="Proteomes" id="UP001202248"/>
    </source>
</evidence>
<name>A0ABS9SKA9_9BACT</name>
<evidence type="ECO:0000313" key="2">
    <source>
        <dbReference type="EMBL" id="MCH5598785.1"/>
    </source>
</evidence>
<dbReference type="InterPro" id="IPR043129">
    <property type="entry name" value="ATPase_NBD"/>
</dbReference>
<comment type="caution">
    <text evidence="2">The sequence shown here is derived from an EMBL/GenBank/DDBJ whole genome shotgun (WGS) entry which is preliminary data.</text>
</comment>
<evidence type="ECO:0000256" key="1">
    <source>
        <dbReference type="ARBA" id="ARBA00006479"/>
    </source>
</evidence>
<dbReference type="RefSeq" id="WP_240830456.1">
    <property type="nucleotide sequence ID" value="NZ_JAKWBL010000002.1"/>
</dbReference>
<accession>A0ABS9SKA9</accession>
<dbReference type="SUPFAM" id="SSF53067">
    <property type="entry name" value="Actin-like ATPase domain"/>
    <property type="match status" value="1"/>
</dbReference>
<dbReference type="PANTHER" id="PTHR18964:SF149">
    <property type="entry name" value="BIFUNCTIONAL UDP-N-ACETYLGLUCOSAMINE 2-EPIMERASE_N-ACETYLMANNOSAMINE KINASE"/>
    <property type="match status" value="1"/>
</dbReference>
<dbReference type="InterPro" id="IPR000600">
    <property type="entry name" value="ROK"/>
</dbReference>
<organism evidence="2 3">
    <name type="scientific">Niabella ginsengisoli</name>
    <dbReference type="NCBI Taxonomy" id="522298"/>
    <lineage>
        <taxon>Bacteria</taxon>
        <taxon>Pseudomonadati</taxon>
        <taxon>Bacteroidota</taxon>
        <taxon>Chitinophagia</taxon>
        <taxon>Chitinophagales</taxon>
        <taxon>Chitinophagaceae</taxon>
        <taxon>Niabella</taxon>
    </lineage>
</organism>
<comment type="similarity">
    <text evidence="1">Belongs to the ROK (NagC/XylR) family.</text>
</comment>
<protein>
    <submittedName>
        <fullName evidence="2">ROK family protein</fullName>
    </submittedName>
</protein>
<dbReference type="Proteomes" id="UP001202248">
    <property type="component" value="Unassembled WGS sequence"/>
</dbReference>
<dbReference type="PANTHER" id="PTHR18964">
    <property type="entry name" value="ROK (REPRESSOR, ORF, KINASE) FAMILY"/>
    <property type="match status" value="1"/>
</dbReference>
<proteinExistence type="inferred from homology"/>
<dbReference type="EMBL" id="JAKWBL010000002">
    <property type="protein sequence ID" value="MCH5598785.1"/>
    <property type="molecule type" value="Genomic_DNA"/>
</dbReference>
<reference evidence="2 3" key="1">
    <citation type="submission" date="2022-02" db="EMBL/GenBank/DDBJ databases">
        <authorList>
            <person name="Min J."/>
        </authorList>
    </citation>
    <scope>NUCLEOTIDE SEQUENCE [LARGE SCALE GENOMIC DNA]</scope>
    <source>
        <strain evidence="2 3">GR10-1</strain>
    </source>
</reference>
<dbReference type="Pfam" id="PF00480">
    <property type="entry name" value="ROK"/>
    <property type="match status" value="1"/>
</dbReference>
<dbReference type="Gene3D" id="3.30.420.40">
    <property type="match status" value="2"/>
</dbReference>
<gene>
    <name evidence="2" type="ORF">MKP09_13155</name>
</gene>
<sequence>MATSVTLSIDIGGSKIKACTLNKNGKILHEYTKIPTPNPANPTNLLAAIKELVKEFRYDRISAGFPGYVRDGIVHTAPNLGTEFWKGVNLAEELMVTLGKPTRVINDADMLGLGCVSGKGFEMMITLGTGFGTAFYLDGKVLPHLEVAHHPIHKDQDYDAFIGEATYNEIGKKKWNKRMQRVLSIMKTVFNYDKLYIGGGLSRKLDFQLDENIILVANIDGIDGGVKLWEQ</sequence>
<keyword evidence="3" id="KW-1185">Reference proteome</keyword>